<protein>
    <submittedName>
        <fullName evidence="2">Uncharacterized protein</fullName>
    </submittedName>
</protein>
<feature type="region of interest" description="Disordered" evidence="1">
    <location>
        <begin position="1"/>
        <end position="129"/>
    </location>
</feature>
<feature type="compositionally biased region" description="Acidic residues" evidence="1">
    <location>
        <begin position="581"/>
        <end position="602"/>
    </location>
</feature>
<dbReference type="AlphaFoldDB" id="A0A4V1IPP8"/>
<organism evidence="2 3">
    <name type="scientific">Blyttiomyces helicus</name>
    <dbReference type="NCBI Taxonomy" id="388810"/>
    <lineage>
        <taxon>Eukaryota</taxon>
        <taxon>Fungi</taxon>
        <taxon>Fungi incertae sedis</taxon>
        <taxon>Chytridiomycota</taxon>
        <taxon>Chytridiomycota incertae sedis</taxon>
        <taxon>Chytridiomycetes</taxon>
        <taxon>Chytridiomycetes incertae sedis</taxon>
        <taxon>Blyttiomyces</taxon>
    </lineage>
</organism>
<proteinExistence type="predicted"/>
<dbReference type="EMBL" id="ML000813">
    <property type="protein sequence ID" value="RKO83807.1"/>
    <property type="molecule type" value="Genomic_DNA"/>
</dbReference>
<dbReference type="Proteomes" id="UP000269721">
    <property type="component" value="Unassembled WGS sequence"/>
</dbReference>
<gene>
    <name evidence="2" type="ORF">BDK51DRAFT_49644</name>
</gene>
<feature type="compositionally biased region" description="Low complexity" evidence="1">
    <location>
        <begin position="29"/>
        <end position="39"/>
    </location>
</feature>
<accession>A0A4V1IPP8</accession>
<reference evidence="3" key="1">
    <citation type="journal article" date="2018" name="Nat. Microbiol.">
        <title>Leveraging single-cell genomics to expand the fungal tree of life.</title>
        <authorList>
            <person name="Ahrendt S.R."/>
            <person name="Quandt C.A."/>
            <person name="Ciobanu D."/>
            <person name="Clum A."/>
            <person name="Salamov A."/>
            <person name="Andreopoulos B."/>
            <person name="Cheng J.F."/>
            <person name="Woyke T."/>
            <person name="Pelin A."/>
            <person name="Henrissat B."/>
            <person name="Reynolds N.K."/>
            <person name="Benny G.L."/>
            <person name="Smith M.E."/>
            <person name="James T.Y."/>
            <person name="Grigoriev I.V."/>
        </authorList>
    </citation>
    <scope>NUCLEOTIDE SEQUENCE [LARGE SCALE GENOMIC DNA]</scope>
</reference>
<feature type="compositionally biased region" description="Basic and acidic residues" evidence="1">
    <location>
        <begin position="1"/>
        <end position="11"/>
    </location>
</feature>
<feature type="non-terminal residue" evidence="2">
    <location>
        <position position="602"/>
    </location>
</feature>
<evidence type="ECO:0000313" key="3">
    <source>
        <dbReference type="Proteomes" id="UP000269721"/>
    </source>
</evidence>
<feature type="compositionally biased region" description="Pro residues" evidence="1">
    <location>
        <begin position="51"/>
        <end position="64"/>
    </location>
</feature>
<evidence type="ECO:0000256" key="1">
    <source>
        <dbReference type="SAM" id="MobiDB-lite"/>
    </source>
</evidence>
<keyword evidence="3" id="KW-1185">Reference proteome</keyword>
<sequence length="602" mass="63740">MDKQSKPDGRLPYRSLKLKASDPAAKSSATTTRPAARPRPGLKKLVLAKPPADPTTPGPGPAPLPSLGAHPVVATTGSRAGPDAGRVEIAADASAAPRMQPAKRAPSPTALERQGKRPRRDPEAGEIPQRRLGLYGPARAFQSLPPCLLAVQGREDPAGAKPVSKEVNRRGSNPRFKLPMAKAAAMALGGKDIAAPPVKGRVLPLPMDPYPIAKAAQPSLEGWTTADLHAARASFSRPVAPPLFNAGFVRSSTVNVSQSPGSPWDDDVTYSQFADMERKAKAMINVGAIDRPIPTESPTHFPTGDVSGTQFDKIVNVNVNETVRATDYSIRSNDGKAKAMINAGALHRPIPTESPTHFPTGDVSASQFDNIMNVAVDDTLRATDYPNPSNDISATKIDEMIRKANETLNAAAGALDRLAPTDSPTLSPTGAEPFRAAASPVLKPRAAIIATTPQLARCDTEEYMLDTPGSQFWNEVMKCEIPPAAPQPARTPSLSPNEYLFSPFEVPPCDGELYQGNVSDGEELYAGDDGEAEFMWDDRVDPIPANPDPAPPAAVTLAAHSADTSASLVRRVEDAAAEPQAVEELELPQISDEDGDDSALLV</sequence>
<evidence type="ECO:0000313" key="2">
    <source>
        <dbReference type="EMBL" id="RKO83807.1"/>
    </source>
</evidence>
<feature type="region of interest" description="Disordered" evidence="1">
    <location>
        <begin position="572"/>
        <end position="602"/>
    </location>
</feature>
<name>A0A4V1IPP8_9FUNG</name>